<feature type="region of interest" description="Disordered" evidence="1">
    <location>
        <begin position="24"/>
        <end position="44"/>
    </location>
</feature>
<proteinExistence type="predicted"/>
<feature type="compositionally biased region" description="Basic and acidic residues" evidence="1">
    <location>
        <begin position="24"/>
        <end position="34"/>
    </location>
</feature>
<gene>
    <name evidence="2" type="ORF">XCCB100_0134</name>
</gene>
<sequence length="356" mass="40335">MAGRRQHYLPRFLQRPFRYRASDKQDYVHAHESTRSYTPSTMGLGQERDFYGSAAESSADDNVTESENRLSEILNRLNTESCSVSQGDQALLVAALAVRTNKMRKSLEAMVRVFANEMADLLQKYGVRQREIEVYWSDKSKLEAMIQEELKKMPPMPREIRTKVISLIKQQWHGQRDQIIFQMQVGVKAIANEVFKRMDQESAHIADSAFRKVFEADPTIPQRVASLTEHYEFSVITACEGEEFILGDCAAVGFRADRSPRLPIGDLDNDSPLDQIYLPISPTRCIAAMRKGTSTWAQMTDINEASAALSHRFFISKSSEPANLTKLQSLIGVADPLASEEDMRSLLKKIYGTNRD</sequence>
<dbReference type="InterPro" id="IPR025332">
    <property type="entry name" value="DUF4238"/>
</dbReference>
<dbReference type="HOGENOM" id="CLU_070283_0_0_6"/>
<dbReference type="Proteomes" id="UP000001188">
    <property type="component" value="Chromosome"/>
</dbReference>
<protein>
    <recommendedName>
        <fullName evidence="4">DUF4238 domain-containing protein</fullName>
    </recommendedName>
</protein>
<name>B0RL96_XANCB</name>
<evidence type="ECO:0000256" key="1">
    <source>
        <dbReference type="SAM" id="MobiDB-lite"/>
    </source>
</evidence>
<dbReference type="EMBL" id="AM920689">
    <property type="protein sequence ID" value="CAP49464.1"/>
    <property type="molecule type" value="Genomic_DNA"/>
</dbReference>
<evidence type="ECO:0000313" key="3">
    <source>
        <dbReference type="Proteomes" id="UP000001188"/>
    </source>
</evidence>
<evidence type="ECO:0008006" key="4">
    <source>
        <dbReference type="Google" id="ProtNLM"/>
    </source>
</evidence>
<organism evidence="2 3">
    <name type="scientific">Xanthomonas campestris pv. campestris (strain B100)</name>
    <dbReference type="NCBI Taxonomy" id="509169"/>
    <lineage>
        <taxon>Bacteria</taxon>
        <taxon>Pseudomonadati</taxon>
        <taxon>Pseudomonadota</taxon>
        <taxon>Gammaproteobacteria</taxon>
        <taxon>Lysobacterales</taxon>
        <taxon>Lysobacteraceae</taxon>
        <taxon>Xanthomonas</taxon>
    </lineage>
</organism>
<dbReference type="KEGG" id="xca:xcc-b100_0134"/>
<dbReference type="Pfam" id="PF14022">
    <property type="entry name" value="DUF4238"/>
    <property type="match status" value="1"/>
</dbReference>
<reference evidence="2 3" key="1">
    <citation type="journal article" date="2008" name="J. Biotechnol.">
        <title>The genome of Xanthomonas campestris pv. campestris B100 and its use for the reconstruction of metabolic pathways involved in xanthan biosynthesis.</title>
        <authorList>
            <person name="Vorholter F.J."/>
            <person name="Schneiker S."/>
            <person name="Goesmann A."/>
            <person name="Krause L."/>
            <person name="Bekel T."/>
            <person name="Kaiser O."/>
            <person name="Linke B."/>
            <person name="Patschkowski T."/>
            <person name="Ruckert C."/>
            <person name="Schmid J."/>
            <person name="Sidhu V.K."/>
            <person name="Sieber V."/>
            <person name="Tauch A."/>
            <person name="Watt S.A."/>
            <person name="Weisshaar B."/>
            <person name="Becker A."/>
            <person name="Niehaus K."/>
            <person name="Puhler A."/>
        </authorList>
    </citation>
    <scope>NUCLEOTIDE SEQUENCE [LARGE SCALE GENOMIC DNA]</scope>
    <source>
        <strain evidence="2 3">B100</strain>
    </source>
</reference>
<dbReference type="AlphaFoldDB" id="B0RL96"/>
<evidence type="ECO:0000313" key="2">
    <source>
        <dbReference type="EMBL" id="CAP49464.1"/>
    </source>
</evidence>
<accession>B0RL96</accession>